<evidence type="ECO:0000313" key="2">
    <source>
        <dbReference type="Proteomes" id="UP000827976"/>
    </source>
</evidence>
<organism evidence="1 2">
    <name type="scientific">Dioscorea alata</name>
    <name type="common">Purple yam</name>
    <dbReference type="NCBI Taxonomy" id="55571"/>
    <lineage>
        <taxon>Eukaryota</taxon>
        <taxon>Viridiplantae</taxon>
        <taxon>Streptophyta</taxon>
        <taxon>Embryophyta</taxon>
        <taxon>Tracheophyta</taxon>
        <taxon>Spermatophyta</taxon>
        <taxon>Magnoliopsida</taxon>
        <taxon>Liliopsida</taxon>
        <taxon>Dioscoreales</taxon>
        <taxon>Dioscoreaceae</taxon>
        <taxon>Dioscorea</taxon>
    </lineage>
</organism>
<evidence type="ECO:0000313" key="1">
    <source>
        <dbReference type="EMBL" id="KAH7681756.1"/>
    </source>
</evidence>
<dbReference type="Proteomes" id="UP000827976">
    <property type="component" value="Chromosome 5"/>
</dbReference>
<dbReference type="EMBL" id="CM037015">
    <property type="protein sequence ID" value="KAH7681756.1"/>
    <property type="molecule type" value="Genomic_DNA"/>
</dbReference>
<keyword evidence="2" id="KW-1185">Reference proteome</keyword>
<reference evidence="2" key="1">
    <citation type="journal article" date="2022" name="Nat. Commun.">
        <title>Chromosome evolution and the genetic basis of agronomically important traits in greater yam.</title>
        <authorList>
            <person name="Bredeson J.V."/>
            <person name="Lyons J.B."/>
            <person name="Oniyinde I.O."/>
            <person name="Okereke N.R."/>
            <person name="Kolade O."/>
            <person name="Nnabue I."/>
            <person name="Nwadili C.O."/>
            <person name="Hribova E."/>
            <person name="Parker M."/>
            <person name="Nwogha J."/>
            <person name="Shu S."/>
            <person name="Carlson J."/>
            <person name="Kariba R."/>
            <person name="Muthemba S."/>
            <person name="Knop K."/>
            <person name="Barton G.J."/>
            <person name="Sherwood A.V."/>
            <person name="Lopez-Montes A."/>
            <person name="Asiedu R."/>
            <person name="Jamnadass R."/>
            <person name="Muchugi A."/>
            <person name="Goodstein D."/>
            <person name="Egesi C.N."/>
            <person name="Featherston J."/>
            <person name="Asfaw A."/>
            <person name="Simpson G.G."/>
            <person name="Dolezel J."/>
            <person name="Hendre P.S."/>
            <person name="Van Deynze A."/>
            <person name="Kumar P.L."/>
            <person name="Obidiegwu J.E."/>
            <person name="Bhattacharjee R."/>
            <person name="Rokhsar D.S."/>
        </authorList>
    </citation>
    <scope>NUCLEOTIDE SEQUENCE [LARGE SCALE GENOMIC DNA]</scope>
    <source>
        <strain evidence="2">cv. TDa95/00328</strain>
    </source>
</reference>
<accession>A0ACB7W2F3</accession>
<comment type="caution">
    <text evidence="1">The sequence shown here is derived from an EMBL/GenBank/DDBJ whole genome shotgun (WGS) entry which is preliminary data.</text>
</comment>
<sequence>MHRSGSSTRVSDEYYVGVAREAKASSPPSASRSSPALRLPPDLPTYDPQSGAGKKEALRTRFAESMVHLIPLVLILCAVVLWFFSHPETGISSSKDGSIITRIKNTTIDGYDSLKGGASAAGA</sequence>
<proteinExistence type="predicted"/>
<name>A0ACB7W2F3_DIOAL</name>
<gene>
    <name evidence="1" type="ORF">IHE45_05G077400</name>
</gene>
<protein>
    <submittedName>
        <fullName evidence="1">Uncharacterized protein</fullName>
    </submittedName>
</protein>